<reference evidence="3 4" key="1">
    <citation type="submission" date="2019-06" db="EMBL/GenBank/DDBJ databases">
        <title>Genome sequence of Rhodobacteraceae bacterium D4M1.</title>
        <authorList>
            <person name="Cao J."/>
        </authorList>
    </citation>
    <scope>NUCLEOTIDE SEQUENCE [LARGE SCALE GENOMIC DNA]</scope>
    <source>
        <strain evidence="3 4">D4M1</strain>
    </source>
</reference>
<feature type="transmembrane region" description="Helical" evidence="1">
    <location>
        <begin position="121"/>
        <end position="140"/>
    </location>
</feature>
<dbReference type="OrthoDB" id="5186924at2"/>
<dbReference type="InterPro" id="IPR009936">
    <property type="entry name" value="DUF1468"/>
</dbReference>
<sequence>MEEPGMSRQRYNRAEILAAAGLVAFGLAVIALAADYPLGGLRRPGPGFFPILAGTVLVVLALAILAEVRGLATRPVFRLRPFVAVSLGIAGFALTVERAGLVPATVILVLVSGLGEARTSLLSLAGVALFLSVLGVLLFIDGLGMPLTAIRGVL</sequence>
<organism evidence="3 4">
    <name type="scientific">Paroceanicella profunda</name>
    <dbReference type="NCBI Taxonomy" id="2579971"/>
    <lineage>
        <taxon>Bacteria</taxon>
        <taxon>Pseudomonadati</taxon>
        <taxon>Pseudomonadota</taxon>
        <taxon>Alphaproteobacteria</taxon>
        <taxon>Rhodobacterales</taxon>
        <taxon>Paracoccaceae</taxon>
        <taxon>Paroceanicella</taxon>
    </lineage>
</organism>
<keyword evidence="1" id="KW-0812">Transmembrane</keyword>
<feature type="domain" description="DUF1468" evidence="2">
    <location>
        <begin position="19"/>
        <end position="147"/>
    </location>
</feature>
<keyword evidence="1" id="KW-0472">Membrane</keyword>
<gene>
    <name evidence="3" type="ORF">FDP22_04940</name>
</gene>
<dbReference type="KEGG" id="ppru:FDP22_04940"/>
<accession>A0A5B8FV33</accession>
<evidence type="ECO:0000256" key="1">
    <source>
        <dbReference type="SAM" id="Phobius"/>
    </source>
</evidence>
<evidence type="ECO:0000313" key="3">
    <source>
        <dbReference type="EMBL" id="QDL91184.1"/>
    </source>
</evidence>
<keyword evidence="4" id="KW-1185">Reference proteome</keyword>
<name>A0A5B8FV33_9RHOB</name>
<evidence type="ECO:0000259" key="2">
    <source>
        <dbReference type="Pfam" id="PF07331"/>
    </source>
</evidence>
<proteinExistence type="predicted"/>
<feature type="transmembrane region" description="Helical" evidence="1">
    <location>
        <begin position="82"/>
        <end position="115"/>
    </location>
</feature>
<dbReference type="AlphaFoldDB" id="A0A5B8FV33"/>
<dbReference type="Proteomes" id="UP000305888">
    <property type="component" value="Chromosome"/>
</dbReference>
<protein>
    <submittedName>
        <fullName evidence="3">Tripartite tricarboxylate transporter TctB family protein</fullName>
    </submittedName>
</protein>
<evidence type="ECO:0000313" key="4">
    <source>
        <dbReference type="Proteomes" id="UP000305888"/>
    </source>
</evidence>
<dbReference type="Pfam" id="PF07331">
    <property type="entry name" value="TctB"/>
    <property type="match status" value="1"/>
</dbReference>
<feature type="transmembrane region" description="Helical" evidence="1">
    <location>
        <begin position="49"/>
        <end position="70"/>
    </location>
</feature>
<keyword evidence="1" id="KW-1133">Transmembrane helix</keyword>
<dbReference type="EMBL" id="CP040818">
    <property type="protein sequence ID" value="QDL91184.1"/>
    <property type="molecule type" value="Genomic_DNA"/>
</dbReference>